<evidence type="ECO:0000256" key="7">
    <source>
        <dbReference type="ARBA" id="ARBA00022723"/>
    </source>
</evidence>
<gene>
    <name evidence="16" type="primary">pepN_1</name>
    <name evidence="16" type="ORF">NCTC7807_00372</name>
</gene>
<dbReference type="InterPro" id="IPR001930">
    <property type="entry name" value="Peptidase_M1"/>
</dbReference>
<evidence type="ECO:0000256" key="3">
    <source>
        <dbReference type="ARBA" id="ARBA00010136"/>
    </source>
</evidence>
<dbReference type="Proteomes" id="UP000254150">
    <property type="component" value="Unassembled WGS sequence"/>
</dbReference>
<evidence type="ECO:0000256" key="4">
    <source>
        <dbReference type="ARBA" id="ARBA00012564"/>
    </source>
</evidence>
<evidence type="ECO:0000256" key="1">
    <source>
        <dbReference type="ARBA" id="ARBA00000098"/>
    </source>
</evidence>
<dbReference type="GO" id="GO:0016285">
    <property type="term" value="F:alanyl aminopeptidase activity"/>
    <property type="evidence" value="ECO:0007669"/>
    <property type="project" value="UniProtKB-EC"/>
</dbReference>
<evidence type="ECO:0000256" key="6">
    <source>
        <dbReference type="ARBA" id="ARBA00022670"/>
    </source>
</evidence>
<dbReference type="AlphaFoldDB" id="A0A380MMC1"/>
<keyword evidence="9" id="KW-0862">Zinc</keyword>
<evidence type="ECO:0000256" key="5">
    <source>
        <dbReference type="ARBA" id="ARBA00015611"/>
    </source>
</evidence>
<accession>A0A380MMC1</accession>
<evidence type="ECO:0000256" key="9">
    <source>
        <dbReference type="ARBA" id="ARBA00022833"/>
    </source>
</evidence>
<dbReference type="GO" id="GO:0006508">
    <property type="term" value="P:proteolysis"/>
    <property type="evidence" value="ECO:0007669"/>
    <property type="project" value="UniProtKB-KW"/>
</dbReference>
<dbReference type="SUPFAM" id="SSF63737">
    <property type="entry name" value="Leukotriene A4 hydrolase N-terminal domain"/>
    <property type="match status" value="1"/>
</dbReference>
<dbReference type="Pfam" id="PF17900">
    <property type="entry name" value="Peptidase_M1_N"/>
    <property type="match status" value="1"/>
</dbReference>
<evidence type="ECO:0000259" key="15">
    <source>
        <dbReference type="Pfam" id="PF17900"/>
    </source>
</evidence>
<dbReference type="InterPro" id="IPR045357">
    <property type="entry name" value="Aminopeptidase_N-like_N"/>
</dbReference>
<evidence type="ECO:0000256" key="8">
    <source>
        <dbReference type="ARBA" id="ARBA00022801"/>
    </source>
</evidence>
<keyword evidence="16" id="KW-0031">Aminopeptidase</keyword>
<dbReference type="PROSITE" id="PS51257">
    <property type="entry name" value="PROKAR_LIPOPROTEIN"/>
    <property type="match status" value="1"/>
</dbReference>
<evidence type="ECO:0000313" key="17">
    <source>
        <dbReference type="Proteomes" id="UP000254150"/>
    </source>
</evidence>
<comment type="catalytic activity">
    <reaction evidence="1">
        <text>Release of an N-terminal amino acid, Xaa-|-Yaa- from a peptide, amide or arylamide. Xaa is preferably Ala, but may be most amino acids including Pro (slow action). When a terminal hydrophobic residue is followed by a prolyl residue, the two may be released as an intact Xaa-Pro dipeptide.</text>
        <dbReference type="EC" id="3.4.11.2"/>
    </reaction>
</comment>
<reference evidence="16 17" key="1">
    <citation type="submission" date="2018-06" db="EMBL/GenBank/DDBJ databases">
        <authorList>
            <consortium name="Pathogen Informatics"/>
            <person name="Doyle S."/>
        </authorList>
    </citation>
    <scope>NUCLEOTIDE SEQUENCE [LARGE SCALE GENOMIC DNA]</scope>
    <source>
        <strain evidence="16 17">NCTC7807</strain>
    </source>
</reference>
<evidence type="ECO:0000256" key="10">
    <source>
        <dbReference type="ARBA" id="ARBA00023049"/>
    </source>
</evidence>
<keyword evidence="7" id="KW-0479">Metal-binding</keyword>
<evidence type="ECO:0000256" key="11">
    <source>
        <dbReference type="ARBA" id="ARBA00029811"/>
    </source>
</evidence>
<keyword evidence="10" id="KW-0482">Metalloprotease</keyword>
<evidence type="ECO:0000256" key="2">
    <source>
        <dbReference type="ARBA" id="ARBA00001947"/>
    </source>
</evidence>
<dbReference type="InterPro" id="IPR014782">
    <property type="entry name" value="Peptidase_M1_dom"/>
</dbReference>
<organism evidence="16 17">
    <name type="scientific">Streptomyces griseus</name>
    <dbReference type="NCBI Taxonomy" id="1911"/>
    <lineage>
        <taxon>Bacteria</taxon>
        <taxon>Bacillati</taxon>
        <taxon>Actinomycetota</taxon>
        <taxon>Actinomycetes</taxon>
        <taxon>Kitasatosporales</taxon>
        <taxon>Streptomycetaceae</taxon>
        <taxon>Streptomyces</taxon>
    </lineage>
</organism>
<evidence type="ECO:0000256" key="13">
    <source>
        <dbReference type="SAM" id="MobiDB-lite"/>
    </source>
</evidence>
<name>A0A380MMC1_STRGR</name>
<dbReference type="SUPFAM" id="SSF55486">
    <property type="entry name" value="Metalloproteases ('zincins'), catalytic domain"/>
    <property type="match status" value="1"/>
</dbReference>
<dbReference type="Gene3D" id="1.10.390.10">
    <property type="entry name" value="Neutral Protease Domain 2"/>
    <property type="match status" value="1"/>
</dbReference>
<feature type="compositionally biased region" description="Basic and acidic residues" evidence="13">
    <location>
        <begin position="215"/>
        <end position="224"/>
    </location>
</feature>
<evidence type="ECO:0000256" key="12">
    <source>
        <dbReference type="ARBA" id="ARBA00031533"/>
    </source>
</evidence>
<dbReference type="PRINTS" id="PR00756">
    <property type="entry name" value="ALADIPTASE"/>
</dbReference>
<dbReference type="Pfam" id="PF01433">
    <property type="entry name" value="Peptidase_M1"/>
    <property type="match status" value="1"/>
</dbReference>
<feature type="domain" description="Aminopeptidase N-like N-terminal" evidence="15">
    <location>
        <begin position="60"/>
        <end position="239"/>
    </location>
</feature>
<dbReference type="GO" id="GO:0008237">
    <property type="term" value="F:metallopeptidase activity"/>
    <property type="evidence" value="ECO:0007669"/>
    <property type="project" value="UniProtKB-KW"/>
</dbReference>
<comment type="cofactor">
    <cofactor evidence="2">
        <name>Zn(2+)</name>
        <dbReference type="ChEBI" id="CHEBI:29105"/>
    </cofactor>
</comment>
<protein>
    <recommendedName>
        <fullName evidence="5">Aminopeptidase N</fullName>
        <ecNumber evidence="4">3.4.11.2</ecNumber>
    </recommendedName>
    <alternativeName>
        <fullName evidence="11">Alanine aminopeptidase</fullName>
    </alternativeName>
    <alternativeName>
        <fullName evidence="12">Lysyl aminopeptidase</fullName>
    </alternativeName>
</protein>
<evidence type="ECO:0000313" key="16">
    <source>
        <dbReference type="EMBL" id="SUO93452.1"/>
    </source>
</evidence>
<dbReference type="InterPro" id="IPR027268">
    <property type="entry name" value="Peptidase_M4/M1_CTD_sf"/>
</dbReference>
<proteinExistence type="inferred from homology"/>
<dbReference type="EMBL" id="UHID01000001">
    <property type="protein sequence ID" value="SUO93452.1"/>
    <property type="molecule type" value="Genomic_DNA"/>
</dbReference>
<keyword evidence="6" id="KW-0645">Protease</keyword>
<dbReference type="EC" id="3.4.11.2" evidence="4"/>
<dbReference type="GO" id="GO:0008270">
    <property type="term" value="F:zinc ion binding"/>
    <property type="evidence" value="ECO:0007669"/>
    <property type="project" value="InterPro"/>
</dbReference>
<feature type="region of interest" description="Disordered" evidence="13">
    <location>
        <begin position="203"/>
        <end position="225"/>
    </location>
</feature>
<dbReference type="Gene3D" id="2.60.40.1730">
    <property type="entry name" value="tricorn interacting facor f3 domain"/>
    <property type="match status" value="1"/>
</dbReference>
<dbReference type="InterPro" id="IPR050344">
    <property type="entry name" value="Peptidase_M1_aminopeptidases"/>
</dbReference>
<dbReference type="InterPro" id="IPR042097">
    <property type="entry name" value="Aminopeptidase_N-like_N_sf"/>
</dbReference>
<evidence type="ECO:0000259" key="14">
    <source>
        <dbReference type="Pfam" id="PF01433"/>
    </source>
</evidence>
<feature type="domain" description="Peptidase M1 membrane alanine aminopeptidase" evidence="14">
    <location>
        <begin position="324"/>
        <end position="451"/>
    </location>
</feature>
<sequence length="484" mass="52253">MPPPRRPRSARAALAAAGALALLVTVAGCGGGGVRGTPGAAGVLDPLFPRLGNGGYDVRHYDLALDWAPARSGQRAEQPLRGRARITSRATQNLSAFNLDLKGLEVTSVTVDGRPARYDHAGTELTVRPEKELDKGKTFRTTVEYAGRPGPLEDADGSEEGWLTGDGGTVALGEPSGSMTWFPGNHHPLDKATYTLRATVPKGQRAVSNGEPETTEPRPGRDGRTTWTWNSRHPMASYLATLAIGPYRLTESRTPSGLPVVDAVAPGEDAGELERLPEVLDWSVKRFGTYPFDSAGAVVLAPDTAGYALETQTRPVYPGSPDVGLIVHETAHQWFGDSVTPRTWQDVWLSEGFATYAEWLWDEDHDGPTAQDAFDCLHATSGDAGLWAFPPADPPDQDSLFADPVYQRGAMTLHQVRRVLGDTRFAALLKGWPREYAHRNARTADFTAYAESLAPDGDTREALTRTWAVWLRADGKPDSAAPGR</sequence>
<comment type="similarity">
    <text evidence="3">Belongs to the peptidase M1 family.</text>
</comment>
<dbReference type="CDD" id="cd09603">
    <property type="entry name" value="M1_APN_like"/>
    <property type="match status" value="1"/>
</dbReference>
<keyword evidence="8 16" id="KW-0378">Hydrolase</keyword>
<dbReference type="PANTHER" id="PTHR11533:SF297">
    <property type="entry name" value="AMINOPEPTIDASE N"/>
    <property type="match status" value="1"/>
</dbReference>
<dbReference type="PANTHER" id="PTHR11533">
    <property type="entry name" value="PROTEASE M1 ZINC METALLOPROTEASE"/>
    <property type="match status" value="1"/>
</dbReference>